<feature type="compositionally biased region" description="Basic and acidic residues" evidence="13">
    <location>
        <begin position="280"/>
        <end position="289"/>
    </location>
</feature>
<feature type="region of interest" description="Disordered" evidence="13">
    <location>
        <begin position="175"/>
        <end position="196"/>
    </location>
</feature>
<evidence type="ECO:0000256" key="12">
    <source>
        <dbReference type="SAM" id="Coils"/>
    </source>
</evidence>
<feature type="compositionally biased region" description="Acidic residues" evidence="13">
    <location>
        <begin position="301"/>
        <end position="310"/>
    </location>
</feature>
<dbReference type="GO" id="GO:0005814">
    <property type="term" value="C:centriole"/>
    <property type="evidence" value="ECO:0007669"/>
    <property type="project" value="UniProtKB-SubCell"/>
</dbReference>
<comment type="subcellular location">
    <subcellularLocation>
        <location evidence="2">Cytoplasm</location>
        <location evidence="2">Cytoskeleton</location>
        <location evidence="2">Cilium basal body</location>
    </subcellularLocation>
    <subcellularLocation>
        <location evidence="1">Cytoplasm</location>
        <location evidence="1">Cytoskeleton</location>
        <location evidence="1">Microtubule organizing center</location>
        <location evidence="1">Centrosome</location>
        <location evidence="1">Centriole</location>
    </subcellularLocation>
</comment>
<evidence type="ECO:0000256" key="1">
    <source>
        <dbReference type="ARBA" id="ARBA00004114"/>
    </source>
</evidence>
<name>A0A7I8VRA2_9ANNE</name>
<feature type="compositionally biased region" description="Polar residues" evidence="13">
    <location>
        <begin position="870"/>
        <end position="885"/>
    </location>
</feature>
<sequence>MVSSAMQHTSFSGFHFRQRQERIDWRRLAAIDVDSVARNLDFQTLQENIMNVTFCNIESEIDTRNVDPNFLKLFKLSQLTIEYLLHSQDYLSGVVTALEEKIEKTNQELSEREGKAEKLQSELHDVKRESHKRKKMLIAQQQIMHAGANSYHKCPYCPKAFISESFLQSHIVRRHEDSAQPAKQAEPTNFGASQGQIQKVNTELENELVLLKKQFSKTENQLEEMKRRNRQFQEEAEQKERDKKREMESWKREQIDDRKKELDKIKEYYGGQLREMTSKYENAEKNLDKVRKKSSLGNKLEDDDDDDDDENRQLKKQVAMNNAMRADLEKKIEELNEKWANKFDETKKEYERKISGLERAREATPQVIEKRIEKRETQLKPNAAYRNDEIQTFDKPTPSPREKKNVQGNRNSDYYDNDSEDDEDEDDDDDENADENETTAADYKNTLNATSASGITGFGTGSLTSTMSQRVEEKLKTDTQLLKRTKDVIIGVLSDKLRQMGINEREKTGITDEELKEKQSFLNYSRRKLQKDRPNLLQIRQEISNLLESLTEDRTPQQTTLPPVFKSINKINRLKLLQLPFIDLFRYENLDSSILVDCKKRKNCLLTTLKESFGFLNPKPLPLFDGIRSGIKKAPWHYKLDKKNRSRNANASPSSTLPADAGRTEFSKPRPAPRASSPPHRTPSPQKPSTRISQDSLGTTQTFSESYSYTRTSSNFDSYSYTGDSDESEDEESDYTDDDDDGKAFGHQVPDPDSVAVRNVSRQPQRQSQPQRQPQPQPQRQPQNQAVRQPQRQPQNQPKAQKPKEEDYDDWDDDGISELQEKIPASTKGKKPNLSEDSGSDLDNITPASSDYDFDTPRQPKRPTTRTSTHTDNSNNTLQTSQWGGSSKAYDDAYDDSDAV</sequence>
<dbReference type="PANTHER" id="PTHR21502:SF3">
    <property type="entry name" value="CILIUM ASSEMBLY PROTEIN DZIP1L"/>
    <property type="match status" value="1"/>
</dbReference>
<evidence type="ECO:0000256" key="8">
    <source>
        <dbReference type="ARBA" id="ARBA00023054"/>
    </source>
</evidence>
<dbReference type="AlphaFoldDB" id="A0A7I8VRA2"/>
<feature type="region of interest" description="Disordered" evidence="13">
    <location>
        <begin position="220"/>
        <end position="256"/>
    </location>
</feature>
<keyword evidence="7" id="KW-0862">Zinc</keyword>
<feature type="region of interest" description="Disordered" evidence="13">
    <location>
        <begin position="280"/>
        <end position="324"/>
    </location>
</feature>
<feature type="compositionally biased region" description="Polar residues" evidence="13">
    <location>
        <begin position="835"/>
        <end position="849"/>
    </location>
</feature>
<dbReference type="PROSITE" id="PS50157">
    <property type="entry name" value="ZINC_FINGER_C2H2_2"/>
    <property type="match status" value="1"/>
</dbReference>
<evidence type="ECO:0000256" key="4">
    <source>
        <dbReference type="ARBA" id="ARBA00022490"/>
    </source>
</evidence>
<feature type="domain" description="C2H2-type" evidence="14">
    <location>
        <begin position="152"/>
        <end position="180"/>
    </location>
</feature>
<evidence type="ECO:0000256" key="11">
    <source>
        <dbReference type="PROSITE-ProRule" id="PRU00042"/>
    </source>
</evidence>
<dbReference type="InterPro" id="IPR058883">
    <property type="entry name" value="DZIP1_dom"/>
</dbReference>
<comment type="similarity">
    <text evidence="3">Belongs to the DZIP C2H2-type zinc-finger protein family.</text>
</comment>
<evidence type="ECO:0000256" key="13">
    <source>
        <dbReference type="SAM" id="MobiDB-lite"/>
    </source>
</evidence>
<feature type="region of interest" description="Disordered" evidence="13">
    <location>
        <begin position="376"/>
        <end position="445"/>
    </location>
</feature>
<evidence type="ECO:0000256" key="10">
    <source>
        <dbReference type="ARBA" id="ARBA00023273"/>
    </source>
</evidence>
<evidence type="ECO:0000256" key="5">
    <source>
        <dbReference type="ARBA" id="ARBA00022723"/>
    </source>
</evidence>
<feature type="compositionally biased region" description="Low complexity" evidence="13">
    <location>
        <begin position="760"/>
        <end position="772"/>
    </location>
</feature>
<dbReference type="InterPro" id="IPR013087">
    <property type="entry name" value="Znf_C2H2_type"/>
</dbReference>
<dbReference type="InterPro" id="IPR051241">
    <property type="entry name" value="DZIP_RILPL"/>
</dbReference>
<accession>A0A7I8VRA2</accession>
<reference evidence="15 16" key="1">
    <citation type="submission" date="2020-08" db="EMBL/GenBank/DDBJ databases">
        <authorList>
            <person name="Hejnol A."/>
        </authorList>
    </citation>
    <scope>NUCLEOTIDE SEQUENCE [LARGE SCALE GENOMIC DNA]</scope>
</reference>
<evidence type="ECO:0000256" key="9">
    <source>
        <dbReference type="ARBA" id="ARBA00023212"/>
    </source>
</evidence>
<evidence type="ECO:0000313" key="16">
    <source>
        <dbReference type="Proteomes" id="UP000549394"/>
    </source>
</evidence>
<organism evidence="15 16">
    <name type="scientific">Dimorphilus gyrociliatus</name>
    <dbReference type="NCBI Taxonomy" id="2664684"/>
    <lineage>
        <taxon>Eukaryota</taxon>
        <taxon>Metazoa</taxon>
        <taxon>Spiralia</taxon>
        <taxon>Lophotrochozoa</taxon>
        <taxon>Annelida</taxon>
        <taxon>Polychaeta</taxon>
        <taxon>Polychaeta incertae sedis</taxon>
        <taxon>Dinophilidae</taxon>
        <taxon>Dimorphilus</taxon>
    </lineage>
</organism>
<feature type="compositionally biased region" description="Low complexity" evidence="13">
    <location>
        <begin position="780"/>
        <end position="800"/>
    </location>
</feature>
<dbReference type="GO" id="GO:0008270">
    <property type="term" value="F:zinc ion binding"/>
    <property type="evidence" value="ECO:0007669"/>
    <property type="project" value="UniProtKB-KW"/>
</dbReference>
<feature type="compositionally biased region" description="Polar residues" evidence="13">
    <location>
        <begin position="687"/>
        <end position="716"/>
    </location>
</feature>
<feature type="compositionally biased region" description="Basic and acidic residues" evidence="13">
    <location>
        <begin position="223"/>
        <end position="256"/>
    </location>
</feature>
<evidence type="ECO:0000313" key="15">
    <source>
        <dbReference type="EMBL" id="CAD5118268.1"/>
    </source>
</evidence>
<dbReference type="InterPro" id="IPR032714">
    <property type="entry name" value="DZIP1_N"/>
</dbReference>
<feature type="compositionally biased region" description="Acidic residues" evidence="13">
    <location>
        <begin position="724"/>
        <end position="741"/>
    </location>
</feature>
<keyword evidence="8 12" id="KW-0175">Coiled coil</keyword>
<feature type="compositionally biased region" description="Acidic residues" evidence="13">
    <location>
        <begin position="415"/>
        <end position="437"/>
    </location>
</feature>
<keyword evidence="5" id="KW-0479">Metal-binding</keyword>
<keyword evidence="16" id="KW-1185">Reference proteome</keyword>
<dbReference type="Proteomes" id="UP000549394">
    <property type="component" value="Unassembled WGS sequence"/>
</dbReference>
<feature type="compositionally biased region" description="Polar residues" evidence="13">
    <location>
        <begin position="186"/>
        <end position="196"/>
    </location>
</feature>
<dbReference type="GO" id="GO:0036064">
    <property type="term" value="C:ciliary basal body"/>
    <property type="evidence" value="ECO:0007669"/>
    <property type="project" value="TreeGrafter"/>
</dbReference>
<dbReference type="Pfam" id="PF13815">
    <property type="entry name" value="Dzip-like_N"/>
    <property type="match status" value="1"/>
</dbReference>
<keyword evidence="9" id="KW-0206">Cytoskeleton</keyword>
<keyword evidence="4" id="KW-0963">Cytoplasm</keyword>
<dbReference type="Gene3D" id="3.30.160.60">
    <property type="entry name" value="Classic Zinc Finger"/>
    <property type="match status" value="1"/>
</dbReference>
<evidence type="ECO:0000256" key="6">
    <source>
        <dbReference type="ARBA" id="ARBA00022771"/>
    </source>
</evidence>
<keyword evidence="10" id="KW-0966">Cell projection</keyword>
<dbReference type="EMBL" id="CAJFCJ010000008">
    <property type="protein sequence ID" value="CAD5118268.1"/>
    <property type="molecule type" value="Genomic_DNA"/>
</dbReference>
<dbReference type="PROSITE" id="PS00028">
    <property type="entry name" value="ZINC_FINGER_C2H2_1"/>
    <property type="match status" value="1"/>
</dbReference>
<feature type="region of interest" description="Disordered" evidence="13">
    <location>
        <begin position="638"/>
        <end position="900"/>
    </location>
</feature>
<feature type="compositionally biased region" description="Acidic residues" evidence="13">
    <location>
        <begin position="806"/>
        <end position="816"/>
    </location>
</feature>
<proteinExistence type="inferred from homology"/>
<evidence type="ECO:0000256" key="7">
    <source>
        <dbReference type="ARBA" id="ARBA00022833"/>
    </source>
</evidence>
<keyword evidence="6 11" id="KW-0863">Zinc-finger</keyword>
<dbReference type="GO" id="GO:0005737">
    <property type="term" value="C:cytoplasm"/>
    <property type="evidence" value="ECO:0007669"/>
    <property type="project" value="TreeGrafter"/>
</dbReference>
<evidence type="ECO:0000259" key="14">
    <source>
        <dbReference type="PROSITE" id="PS50157"/>
    </source>
</evidence>
<dbReference type="OrthoDB" id="515971at2759"/>
<feature type="coiled-coil region" evidence="12">
    <location>
        <begin position="95"/>
        <end position="129"/>
    </location>
</feature>
<dbReference type="SMART" id="SM00355">
    <property type="entry name" value="ZnF_C2H2"/>
    <property type="match status" value="1"/>
</dbReference>
<dbReference type="PANTHER" id="PTHR21502">
    <property type="entry name" value="ZINC FINGER PROTEIN DZIP1"/>
    <property type="match status" value="1"/>
</dbReference>
<comment type="caution">
    <text evidence="15">The sequence shown here is derived from an EMBL/GenBank/DDBJ whole genome shotgun (WGS) entry which is preliminary data.</text>
</comment>
<gene>
    <name evidence="15" type="ORF">DGYR_LOCUS6670</name>
</gene>
<dbReference type="Pfam" id="PF25977">
    <property type="entry name" value="DZIP1"/>
    <property type="match status" value="1"/>
</dbReference>
<protein>
    <submittedName>
        <fullName evidence="15">DgyrCDS6986</fullName>
    </submittedName>
</protein>
<evidence type="ECO:0000256" key="3">
    <source>
        <dbReference type="ARBA" id="ARBA00009131"/>
    </source>
</evidence>
<dbReference type="GO" id="GO:0060271">
    <property type="term" value="P:cilium assembly"/>
    <property type="evidence" value="ECO:0007669"/>
    <property type="project" value="TreeGrafter"/>
</dbReference>
<evidence type="ECO:0000256" key="2">
    <source>
        <dbReference type="ARBA" id="ARBA00004120"/>
    </source>
</evidence>